<proteinExistence type="inferred from homology"/>
<dbReference type="Gene3D" id="3.40.190.150">
    <property type="entry name" value="Bordetella uptake gene, domain 1"/>
    <property type="match status" value="1"/>
</dbReference>
<dbReference type="Gene3D" id="3.40.190.10">
    <property type="entry name" value="Periplasmic binding protein-like II"/>
    <property type="match status" value="1"/>
</dbReference>
<evidence type="ECO:0000313" key="4">
    <source>
        <dbReference type="Proteomes" id="UP000672657"/>
    </source>
</evidence>
<protein>
    <recommendedName>
        <fullName evidence="5">Extra-cytoplasmic solute receptor</fullName>
    </recommendedName>
</protein>
<feature type="chain" id="PRO_5045900702" description="Extra-cytoplasmic solute receptor" evidence="2">
    <location>
        <begin position="26"/>
        <end position="325"/>
    </location>
</feature>
<dbReference type="PANTHER" id="PTHR42928">
    <property type="entry name" value="TRICARBOXYLATE-BINDING PROTEIN"/>
    <property type="match status" value="1"/>
</dbReference>
<evidence type="ECO:0000256" key="2">
    <source>
        <dbReference type="SAM" id="SignalP"/>
    </source>
</evidence>
<keyword evidence="2" id="KW-0732">Signal</keyword>
<organism evidence="3 4">
    <name type="scientific">Cupriavidus numazuensis</name>
    <dbReference type="NCBI Taxonomy" id="221992"/>
    <lineage>
        <taxon>Bacteria</taxon>
        <taxon>Pseudomonadati</taxon>
        <taxon>Pseudomonadota</taxon>
        <taxon>Betaproteobacteria</taxon>
        <taxon>Burkholderiales</taxon>
        <taxon>Burkholderiaceae</taxon>
        <taxon>Cupriavidus</taxon>
    </lineage>
</organism>
<dbReference type="CDD" id="cd07012">
    <property type="entry name" value="PBP2_Bug_TTT"/>
    <property type="match status" value="1"/>
</dbReference>
<accession>A0ABM8TRZ2</accession>
<dbReference type="InterPro" id="IPR005064">
    <property type="entry name" value="BUG"/>
</dbReference>
<dbReference type="Proteomes" id="UP000672657">
    <property type="component" value="Unassembled WGS sequence"/>
</dbReference>
<evidence type="ECO:0008006" key="5">
    <source>
        <dbReference type="Google" id="ProtNLM"/>
    </source>
</evidence>
<gene>
    <name evidence="3" type="ORF">LMG26411_06409</name>
</gene>
<evidence type="ECO:0000313" key="3">
    <source>
        <dbReference type="EMBL" id="CAG2159062.1"/>
    </source>
</evidence>
<dbReference type="InterPro" id="IPR042100">
    <property type="entry name" value="Bug_dom1"/>
</dbReference>
<reference evidence="3 4" key="1">
    <citation type="submission" date="2021-03" db="EMBL/GenBank/DDBJ databases">
        <authorList>
            <person name="Peeters C."/>
        </authorList>
    </citation>
    <scope>NUCLEOTIDE SEQUENCE [LARGE SCALE GENOMIC DNA]</scope>
    <source>
        <strain evidence="3 4">LMG 26411</strain>
    </source>
</reference>
<dbReference type="EMBL" id="CAJPVI010000053">
    <property type="protein sequence ID" value="CAG2159062.1"/>
    <property type="molecule type" value="Genomic_DNA"/>
</dbReference>
<evidence type="ECO:0000256" key="1">
    <source>
        <dbReference type="ARBA" id="ARBA00006987"/>
    </source>
</evidence>
<dbReference type="Pfam" id="PF03401">
    <property type="entry name" value="TctC"/>
    <property type="match status" value="1"/>
</dbReference>
<dbReference type="SUPFAM" id="SSF53850">
    <property type="entry name" value="Periplasmic binding protein-like II"/>
    <property type="match status" value="1"/>
</dbReference>
<sequence length="325" mass="34424">MTWIAFPRRRALMAMLVLLCGPVAAQSYPDKPVRVVLPFPAGGGTDVVARIAGAALQTGMKQAIVVDNRPGASGVIGSDYVAKAQPDGYTLLFTIPILLQTASAMPKIPYDPLRDFVPVTTLVSAPLWLAVSTSRVKATDFAGFTNEAKATTKKWEYSSFGNASSSHLYGHALNQALSAGMLHVPYKGGSAAVQALANGEVAAMWTDYPSVRPYVASGKVRIIASSGAKRSRLTPEVPTLSELGLPGFEALGWGAFFAPAGTPPEVIKRLQTEISAVTRNPDVVKKFADLGYEPGGKPQPEFAADVRADQARWSALIKAAGIRLD</sequence>
<keyword evidence="4" id="KW-1185">Reference proteome</keyword>
<comment type="caution">
    <text evidence="3">The sequence shown here is derived from an EMBL/GenBank/DDBJ whole genome shotgun (WGS) entry which is preliminary data.</text>
</comment>
<dbReference type="PIRSF" id="PIRSF017082">
    <property type="entry name" value="YflP"/>
    <property type="match status" value="1"/>
</dbReference>
<comment type="similarity">
    <text evidence="1">Belongs to the UPF0065 (bug) family.</text>
</comment>
<feature type="signal peptide" evidence="2">
    <location>
        <begin position="1"/>
        <end position="25"/>
    </location>
</feature>
<dbReference type="PANTHER" id="PTHR42928:SF5">
    <property type="entry name" value="BLR1237 PROTEIN"/>
    <property type="match status" value="1"/>
</dbReference>
<name>A0ABM8TRZ2_9BURK</name>